<dbReference type="InterPro" id="IPR027417">
    <property type="entry name" value="P-loop_NTPase"/>
</dbReference>
<dbReference type="Pfam" id="PF13361">
    <property type="entry name" value="UvrD_C"/>
    <property type="match status" value="1"/>
</dbReference>
<protein>
    <recommendedName>
        <fullName evidence="13">ATP-dependent DNA helicase UvrD1</fullName>
        <ecNumber evidence="11">5.6.2.4</ecNumber>
    </recommendedName>
    <alternativeName>
        <fullName evidence="14">DNA 3'-5' helicase UvrD1</fullName>
    </alternativeName>
</protein>
<keyword evidence="20" id="KW-1185">Reference proteome</keyword>
<evidence type="ECO:0000256" key="8">
    <source>
        <dbReference type="ARBA" id="ARBA00023204"/>
    </source>
</evidence>
<dbReference type="PANTHER" id="PTHR11070:SF2">
    <property type="entry name" value="ATP-DEPENDENT DNA HELICASE SRS2"/>
    <property type="match status" value="1"/>
</dbReference>
<evidence type="ECO:0000256" key="5">
    <source>
        <dbReference type="ARBA" id="ARBA00022806"/>
    </source>
</evidence>
<dbReference type="InterPro" id="IPR014016">
    <property type="entry name" value="UvrD-like_ATP-bd"/>
</dbReference>
<dbReference type="InterPro" id="IPR000212">
    <property type="entry name" value="DNA_helicase_UvrD/REP"/>
</dbReference>
<comment type="caution">
    <text evidence="19">The sequence shown here is derived from an EMBL/GenBank/DDBJ whole genome shotgun (WGS) entry which is preliminary data.</text>
</comment>
<evidence type="ECO:0000259" key="17">
    <source>
        <dbReference type="PROSITE" id="PS51198"/>
    </source>
</evidence>
<keyword evidence="8" id="KW-0234">DNA repair</keyword>
<evidence type="ECO:0000256" key="15">
    <source>
        <dbReference type="PROSITE-ProRule" id="PRU00560"/>
    </source>
</evidence>
<dbReference type="GO" id="GO:0003677">
    <property type="term" value="F:DNA binding"/>
    <property type="evidence" value="ECO:0007669"/>
    <property type="project" value="UniProtKB-KW"/>
</dbReference>
<evidence type="ECO:0000256" key="3">
    <source>
        <dbReference type="ARBA" id="ARBA00022763"/>
    </source>
</evidence>
<dbReference type="SUPFAM" id="SSF52540">
    <property type="entry name" value="P-loop containing nucleoside triphosphate hydrolases"/>
    <property type="match status" value="1"/>
</dbReference>
<feature type="region of interest" description="Disordered" evidence="16">
    <location>
        <begin position="722"/>
        <end position="743"/>
    </location>
</feature>
<dbReference type="EMBL" id="BJOU01000001">
    <property type="protein sequence ID" value="GED96957.1"/>
    <property type="molecule type" value="Genomic_DNA"/>
</dbReference>
<keyword evidence="6 15" id="KW-0067">ATP-binding</keyword>
<sequence length="800" mass="87721">MSAEELLRGLNPQQREAVVHTGSPLLIVAGAGSGKTAVLTRRIAYLLAERDVNPGQILAITFTNKAAAEMRERVVELVGGRGRAMWVSTFHSMCVRILRAQSGLLGETMNSNFSIYDADDSRRLLGMIIRDLELDPKKYAARGLAVAISNFKNELIDPADAESGPEGSAEAVVAQVYDLYQRRLRAANAFDFDDLIGETVALLQRHPQVAQYYRRRFRHILVDEYQDTNHAQYVLIRELTGSDEDPDLPPAELCVVGDADQSIYAFRGATIRNIEEFERDFPKAQAILLEQNYRSTQTILSAANAVIAQNPNRRPKRLWTDSGDGELIVGYVADTDRDEASFIAGEIDALTDYSIGGSSSRAYADIAVFYRTNTGSRALEEVFVRHGIPYKVVGGTKFYERKEVRDVIAYLRTVANPDDTVSLRRILNTPRRGIGDRAEACVAVHAENRGISFYQALLEATQGTVPLLNTRAVNQISGFVELIEELRREYLATFGSADDADEIVVDATAEGGDVGELVAAIIDRTGYRAELEASRDPQDGARLDNLNELVAVAREFSATAAEEAPPTGEEGEADREGEPEPGSLAAFLERVSLVADADQVPDSEAGVVTLMTLHTAKGLEFPVVFVTGWEDGHFPHMRSLGDPTELSEERRLAYVGITRAKERLYLTRALARASWGQPVSNPESRFLTEIPGHLLDWRRTEPRRSASRHRASGAFGFDSADSGGFGSSGRGRESFGAPTRGRNKAVHYDVGDRMNHPKYGLGKAVAKEGSGPTERITFDFGGSIGRMTFMTLGGLPGEKL</sequence>
<keyword evidence="3" id="KW-0227">DNA damage</keyword>
<dbReference type="CDD" id="cd18807">
    <property type="entry name" value="SF1_C_UvrD"/>
    <property type="match status" value="1"/>
</dbReference>
<comment type="similarity">
    <text evidence="1">Belongs to the helicase family. UvrD subfamily.</text>
</comment>
<evidence type="ECO:0000256" key="1">
    <source>
        <dbReference type="ARBA" id="ARBA00009922"/>
    </source>
</evidence>
<gene>
    <name evidence="19" type="primary">uvrD1</name>
    <name evidence="19" type="ORF">nbrc107697_09960</name>
</gene>
<dbReference type="GO" id="GO:0005524">
    <property type="term" value="F:ATP binding"/>
    <property type="evidence" value="ECO:0007669"/>
    <property type="project" value="UniProtKB-UniRule"/>
</dbReference>
<accession>A0A7I9UUT6</accession>
<dbReference type="PROSITE" id="PS51217">
    <property type="entry name" value="UVRD_HELICASE_CTER"/>
    <property type="match status" value="1"/>
</dbReference>
<dbReference type="GO" id="GO:0043138">
    <property type="term" value="F:3'-5' DNA helicase activity"/>
    <property type="evidence" value="ECO:0007669"/>
    <property type="project" value="UniProtKB-EC"/>
</dbReference>
<dbReference type="AlphaFoldDB" id="A0A7I9UUT6"/>
<organism evidence="19 20">
    <name type="scientific">Gordonia crocea</name>
    <dbReference type="NCBI Taxonomy" id="589162"/>
    <lineage>
        <taxon>Bacteria</taxon>
        <taxon>Bacillati</taxon>
        <taxon>Actinomycetota</taxon>
        <taxon>Actinomycetes</taxon>
        <taxon>Mycobacteriales</taxon>
        <taxon>Gordoniaceae</taxon>
        <taxon>Gordonia</taxon>
    </lineage>
</organism>
<dbReference type="FunFam" id="1.10.10.160:FF:000001">
    <property type="entry name" value="ATP-dependent DNA helicase"/>
    <property type="match status" value="1"/>
</dbReference>
<dbReference type="GO" id="GO:0009314">
    <property type="term" value="P:response to radiation"/>
    <property type="evidence" value="ECO:0007669"/>
    <property type="project" value="UniProtKB-ARBA"/>
</dbReference>
<comment type="catalytic activity">
    <reaction evidence="12">
        <text>ATP + H2O = ADP + phosphate + H(+)</text>
        <dbReference type="Rhea" id="RHEA:13065"/>
        <dbReference type="ChEBI" id="CHEBI:15377"/>
        <dbReference type="ChEBI" id="CHEBI:15378"/>
        <dbReference type="ChEBI" id="CHEBI:30616"/>
        <dbReference type="ChEBI" id="CHEBI:43474"/>
        <dbReference type="ChEBI" id="CHEBI:456216"/>
        <dbReference type="EC" id="5.6.2.4"/>
    </reaction>
</comment>
<dbReference type="GO" id="GO:0005829">
    <property type="term" value="C:cytosol"/>
    <property type="evidence" value="ECO:0007669"/>
    <property type="project" value="TreeGrafter"/>
</dbReference>
<keyword evidence="9" id="KW-0413">Isomerase</keyword>
<evidence type="ECO:0000313" key="19">
    <source>
        <dbReference type="EMBL" id="GED96957.1"/>
    </source>
</evidence>
<dbReference type="GO" id="GO:0033202">
    <property type="term" value="C:DNA helicase complex"/>
    <property type="evidence" value="ECO:0007669"/>
    <property type="project" value="TreeGrafter"/>
</dbReference>
<feature type="region of interest" description="Disordered" evidence="16">
    <location>
        <begin position="557"/>
        <end position="580"/>
    </location>
</feature>
<evidence type="ECO:0000256" key="11">
    <source>
        <dbReference type="ARBA" id="ARBA00034808"/>
    </source>
</evidence>
<dbReference type="OrthoDB" id="9806690at2"/>
<evidence type="ECO:0000256" key="10">
    <source>
        <dbReference type="ARBA" id="ARBA00034617"/>
    </source>
</evidence>
<keyword evidence="4 15" id="KW-0378">Hydrolase</keyword>
<dbReference type="Proteomes" id="UP000444980">
    <property type="component" value="Unassembled WGS sequence"/>
</dbReference>
<evidence type="ECO:0000256" key="6">
    <source>
        <dbReference type="ARBA" id="ARBA00022840"/>
    </source>
</evidence>
<evidence type="ECO:0000256" key="2">
    <source>
        <dbReference type="ARBA" id="ARBA00022741"/>
    </source>
</evidence>
<keyword evidence="7" id="KW-0238">DNA-binding</keyword>
<evidence type="ECO:0000256" key="4">
    <source>
        <dbReference type="ARBA" id="ARBA00022801"/>
    </source>
</evidence>
<keyword evidence="2 15" id="KW-0547">Nucleotide-binding</keyword>
<dbReference type="GO" id="GO:0000725">
    <property type="term" value="P:recombinational repair"/>
    <property type="evidence" value="ECO:0007669"/>
    <property type="project" value="TreeGrafter"/>
</dbReference>
<keyword evidence="5 15" id="KW-0347">Helicase</keyword>
<dbReference type="RefSeq" id="WP_161926357.1">
    <property type="nucleotide sequence ID" value="NZ_BJOU01000001.1"/>
</dbReference>
<dbReference type="PANTHER" id="PTHR11070">
    <property type="entry name" value="UVRD / RECB / PCRA DNA HELICASE FAMILY MEMBER"/>
    <property type="match status" value="1"/>
</dbReference>
<evidence type="ECO:0000313" key="20">
    <source>
        <dbReference type="Proteomes" id="UP000444980"/>
    </source>
</evidence>
<dbReference type="Pfam" id="PF00580">
    <property type="entry name" value="UvrD-helicase"/>
    <property type="match status" value="1"/>
</dbReference>
<proteinExistence type="inferred from homology"/>
<dbReference type="CDD" id="cd17932">
    <property type="entry name" value="DEXQc_UvrD"/>
    <property type="match status" value="1"/>
</dbReference>
<evidence type="ECO:0000259" key="18">
    <source>
        <dbReference type="PROSITE" id="PS51217"/>
    </source>
</evidence>
<dbReference type="InterPro" id="IPR014017">
    <property type="entry name" value="DNA_helicase_UvrD-like_C"/>
</dbReference>
<evidence type="ECO:0000256" key="12">
    <source>
        <dbReference type="ARBA" id="ARBA00048988"/>
    </source>
</evidence>
<name>A0A7I9UUT6_9ACTN</name>
<dbReference type="FunFam" id="1.10.486.10:FF:000003">
    <property type="entry name" value="ATP-dependent DNA helicase"/>
    <property type="match status" value="1"/>
</dbReference>
<feature type="compositionally biased region" description="Acidic residues" evidence="16">
    <location>
        <begin position="569"/>
        <end position="579"/>
    </location>
</feature>
<dbReference type="Gene3D" id="3.40.50.300">
    <property type="entry name" value="P-loop containing nucleotide triphosphate hydrolases"/>
    <property type="match status" value="2"/>
</dbReference>
<dbReference type="InterPro" id="IPR013986">
    <property type="entry name" value="DExx_box_DNA_helicase_dom_sf"/>
</dbReference>
<feature type="domain" description="UvrD-like helicase ATP-binding" evidence="17">
    <location>
        <begin position="8"/>
        <end position="296"/>
    </location>
</feature>
<evidence type="ECO:0000256" key="14">
    <source>
        <dbReference type="ARBA" id="ARBA00077374"/>
    </source>
</evidence>
<evidence type="ECO:0000256" key="16">
    <source>
        <dbReference type="SAM" id="MobiDB-lite"/>
    </source>
</evidence>
<dbReference type="Gene3D" id="1.10.486.10">
    <property type="entry name" value="PCRA, domain 4"/>
    <property type="match status" value="1"/>
</dbReference>
<feature type="binding site" evidence="15">
    <location>
        <begin position="29"/>
        <end position="36"/>
    </location>
    <ligand>
        <name>ATP</name>
        <dbReference type="ChEBI" id="CHEBI:30616"/>
    </ligand>
</feature>
<evidence type="ECO:0000256" key="13">
    <source>
        <dbReference type="ARBA" id="ARBA00067565"/>
    </source>
</evidence>
<dbReference type="EC" id="5.6.2.4" evidence="11"/>
<dbReference type="Gene3D" id="1.10.10.160">
    <property type="match status" value="1"/>
</dbReference>
<reference evidence="20" key="1">
    <citation type="submission" date="2019-06" db="EMBL/GenBank/DDBJ databases">
        <title>Gordonia isolated from sludge of a wastewater treatment plant.</title>
        <authorList>
            <person name="Tamura T."/>
            <person name="Aoyama K."/>
            <person name="Kang Y."/>
            <person name="Saito S."/>
            <person name="Akiyama N."/>
            <person name="Yazawa K."/>
            <person name="Gonoi T."/>
            <person name="Mikami Y."/>
        </authorList>
    </citation>
    <scope>NUCLEOTIDE SEQUENCE [LARGE SCALE GENOMIC DNA]</scope>
    <source>
        <strain evidence="20">NBRC 107697</strain>
    </source>
</reference>
<dbReference type="GO" id="GO:0016787">
    <property type="term" value="F:hydrolase activity"/>
    <property type="evidence" value="ECO:0007669"/>
    <property type="project" value="UniProtKB-UniRule"/>
</dbReference>
<feature type="domain" description="UvrD-like helicase C-terminal" evidence="18">
    <location>
        <begin position="297"/>
        <end position="618"/>
    </location>
</feature>
<evidence type="ECO:0000256" key="7">
    <source>
        <dbReference type="ARBA" id="ARBA00023125"/>
    </source>
</evidence>
<dbReference type="PROSITE" id="PS51198">
    <property type="entry name" value="UVRD_HELICASE_ATP_BIND"/>
    <property type="match status" value="1"/>
</dbReference>
<feature type="compositionally biased region" description="Low complexity" evidence="16">
    <location>
        <begin position="558"/>
        <end position="568"/>
    </location>
</feature>
<evidence type="ECO:0000256" key="9">
    <source>
        <dbReference type="ARBA" id="ARBA00023235"/>
    </source>
</evidence>
<comment type="catalytic activity">
    <reaction evidence="10">
        <text>Couples ATP hydrolysis with the unwinding of duplex DNA by translocating in the 3'-5' direction.</text>
        <dbReference type="EC" id="5.6.2.4"/>
    </reaction>
</comment>